<feature type="compositionally biased region" description="Acidic residues" evidence="1">
    <location>
        <begin position="104"/>
        <end position="115"/>
    </location>
</feature>
<sequence length="239" mass="24193">MTTRSSRAKKTVSYYEEAVGNSDSSDFELSDAEEAPKKSKKPAGAAKRGRPPKAAAAKAESEAEQTEEPTHTDASADGDGGSEKRPAKRPAPPDSESDAYCSEKDEEPSSGDESDFGGATVVVDVTPRKKQATAKAKGAAASAAAAVSKPGPKKSAAGKQGAAAPRPLLSPPRAPAAGRPRLTSSGSSGSLSLSLGSPARSPGGVKRRAGGASLKDLLRGSNVPRAGLSRRVSLKRTGS</sequence>
<feature type="region of interest" description="Disordered" evidence="1">
    <location>
        <begin position="1"/>
        <end position="239"/>
    </location>
</feature>
<dbReference type="AlphaFoldDB" id="A0A9W8HAR4"/>
<feature type="compositionally biased region" description="Low complexity" evidence="1">
    <location>
        <begin position="175"/>
        <end position="204"/>
    </location>
</feature>
<name>A0A9W8HAR4_9FUNG</name>
<dbReference type="EMBL" id="JANBUL010000129">
    <property type="protein sequence ID" value="KAJ2780693.1"/>
    <property type="molecule type" value="Genomic_DNA"/>
</dbReference>
<reference evidence="2" key="1">
    <citation type="submission" date="2022-07" db="EMBL/GenBank/DDBJ databases">
        <title>Phylogenomic reconstructions and comparative analyses of Kickxellomycotina fungi.</title>
        <authorList>
            <person name="Reynolds N.K."/>
            <person name="Stajich J.E."/>
            <person name="Barry K."/>
            <person name="Grigoriev I.V."/>
            <person name="Crous P."/>
            <person name="Smith M.E."/>
        </authorList>
    </citation>
    <scope>NUCLEOTIDE SEQUENCE</scope>
    <source>
        <strain evidence="2">NBRC 105414</strain>
    </source>
</reference>
<feature type="compositionally biased region" description="Low complexity" evidence="1">
    <location>
        <begin position="133"/>
        <end position="167"/>
    </location>
</feature>
<evidence type="ECO:0000313" key="2">
    <source>
        <dbReference type="EMBL" id="KAJ2780693.1"/>
    </source>
</evidence>
<protein>
    <submittedName>
        <fullName evidence="2">Uncharacterized protein</fullName>
    </submittedName>
</protein>
<feature type="compositionally biased region" description="Low complexity" evidence="1">
    <location>
        <begin position="42"/>
        <end position="58"/>
    </location>
</feature>
<accession>A0A9W8HAR4</accession>
<gene>
    <name evidence="2" type="ORF">H4R18_003334</name>
</gene>
<evidence type="ECO:0000256" key="1">
    <source>
        <dbReference type="SAM" id="MobiDB-lite"/>
    </source>
</evidence>
<keyword evidence="3" id="KW-1185">Reference proteome</keyword>
<comment type="caution">
    <text evidence="2">The sequence shown here is derived from an EMBL/GenBank/DDBJ whole genome shotgun (WGS) entry which is preliminary data.</text>
</comment>
<dbReference type="OrthoDB" id="5600271at2759"/>
<dbReference type="Proteomes" id="UP001140217">
    <property type="component" value="Unassembled WGS sequence"/>
</dbReference>
<proteinExistence type="predicted"/>
<evidence type="ECO:0000313" key="3">
    <source>
        <dbReference type="Proteomes" id="UP001140217"/>
    </source>
</evidence>
<organism evidence="2 3">
    <name type="scientific">Coemansia javaensis</name>
    <dbReference type="NCBI Taxonomy" id="2761396"/>
    <lineage>
        <taxon>Eukaryota</taxon>
        <taxon>Fungi</taxon>
        <taxon>Fungi incertae sedis</taxon>
        <taxon>Zoopagomycota</taxon>
        <taxon>Kickxellomycotina</taxon>
        <taxon>Kickxellomycetes</taxon>
        <taxon>Kickxellales</taxon>
        <taxon>Kickxellaceae</taxon>
        <taxon>Coemansia</taxon>
    </lineage>
</organism>
<feature type="compositionally biased region" description="Basic residues" evidence="1">
    <location>
        <begin position="1"/>
        <end position="10"/>
    </location>
</feature>